<dbReference type="Proteomes" id="UP000474175">
    <property type="component" value="Unassembled WGS sequence"/>
</dbReference>
<dbReference type="AlphaFoldDB" id="A0A6L9LDL2"/>
<dbReference type="EMBL" id="JAAFZH010000010">
    <property type="protein sequence ID" value="NDU97221.1"/>
    <property type="molecule type" value="Genomic_DNA"/>
</dbReference>
<comment type="caution">
    <text evidence="1">The sequence shown here is derived from an EMBL/GenBank/DDBJ whole genome shotgun (WGS) entry which is preliminary data.</text>
</comment>
<evidence type="ECO:0008006" key="3">
    <source>
        <dbReference type="Google" id="ProtNLM"/>
    </source>
</evidence>
<dbReference type="Gene3D" id="1.10.10.60">
    <property type="entry name" value="Homeodomain-like"/>
    <property type="match status" value="1"/>
</dbReference>
<reference evidence="1 2" key="1">
    <citation type="submission" date="2020-02" db="EMBL/GenBank/DDBJ databases">
        <title>Draft genome sequence of two Spirosoma agri KCTC 52727 and Spirosoma terrae KCTC 52035.</title>
        <authorList>
            <person name="Rojas J."/>
            <person name="Ambika Manirajan B."/>
            <person name="Suarez C."/>
            <person name="Ratering S."/>
            <person name="Schnell S."/>
        </authorList>
    </citation>
    <scope>NUCLEOTIDE SEQUENCE [LARGE SCALE GENOMIC DNA]</scope>
    <source>
        <strain evidence="1 2">KCTC 52035</strain>
    </source>
</reference>
<keyword evidence="2" id="KW-1185">Reference proteome</keyword>
<name>A0A6L9LDL2_9BACT</name>
<proteinExistence type="predicted"/>
<protein>
    <recommendedName>
        <fullName evidence="3">Helix-turn-helix domain-containing protein</fullName>
    </recommendedName>
</protein>
<accession>A0A6L9LDL2</accession>
<organism evidence="1 2">
    <name type="scientific">Spirosoma terrae</name>
    <dbReference type="NCBI Taxonomy" id="1968276"/>
    <lineage>
        <taxon>Bacteria</taxon>
        <taxon>Pseudomonadati</taxon>
        <taxon>Bacteroidota</taxon>
        <taxon>Cytophagia</taxon>
        <taxon>Cytophagales</taxon>
        <taxon>Cytophagaceae</taxon>
        <taxon>Spirosoma</taxon>
    </lineage>
</organism>
<gene>
    <name evidence="1" type="ORF">GK108_20220</name>
</gene>
<dbReference type="RefSeq" id="WP_163952452.1">
    <property type="nucleotide sequence ID" value="NZ_JAAFZH010000010.1"/>
</dbReference>
<sequence length="65" mass="7179">MKTPTKKRKQKRDQKIYAELLKLKALPGSMPTACELAVAKKYGVSRSTIYNIAKRIGGISKLASV</sequence>
<evidence type="ECO:0000313" key="1">
    <source>
        <dbReference type="EMBL" id="NDU97221.1"/>
    </source>
</evidence>
<evidence type="ECO:0000313" key="2">
    <source>
        <dbReference type="Proteomes" id="UP000474175"/>
    </source>
</evidence>